<dbReference type="AlphaFoldDB" id="A0A7Y9YBZ0"/>
<keyword evidence="1" id="KW-0732">Signal</keyword>
<reference evidence="2 3" key="1">
    <citation type="submission" date="2020-07" db="EMBL/GenBank/DDBJ databases">
        <title>Sequencing the genomes of 1000 actinobacteria strains.</title>
        <authorList>
            <person name="Klenk H.-P."/>
        </authorList>
    </citation>
    <scope>NUCLEOTIDE SEQUENCE [LARGE SCALE GENOMIC DNA]</scope>
    <source>
        <strain evidence="2 3">DSM 18248</strain>
    </source>
</reference>
<keyword evidence="3" id="KW-1185">Reference proteome</keyword>
<feature type="signal peptide" evidence="1">
    <location>
        <begin position="1"/>
        <end position="26"/>
    </location>
</feature>
<evidence type="ECO:0008006" key="4">
    <source>
        <dbReference type="Google" id="ProtNLM"/>
    </source>
</evidence>
<gene>
    <name evidence="2" type="ORF">BKA05_000911</name>
</gene>
<proteinExistence type="predicted"/>
<name>A0A7Y9YBZ0_9ACTN</name>
<protein>
    <recommendedName>
        <fullName evidence="4">ATP/GTP-binding protein</fullName>
    </recommendedName>
</protein>
<organism evidence="2 3">
    <name type="scientific">Nocardioides marinus</name>
    <dbReference type="NCBI Taxonomy" id="374514"/>
    <lineage>
        <taxon>Bacteria</taxon>
        <taxon>Bacillati</taxon>
        <taxon>Actinomycetota</taxon>
        <taxon>Actinomycetes</taxon>
        <taxon>Propionibacteriales</taxon>
        <taxon>Nocardioidaceae</taxon>
        <taxon>Nocardioides</taxon>
    </lineage>
</organism>
<evidence type="ECO:0000313" key="3">
    <source>
        <dbReference type="Proteomes" id="UP000537326"/>
    </source>
</evidence>
<sequence length="300" mass="31307">MLARALAAMLAAAAFVVVGSTSPAAAAGGENCWYETDPNTGEVKLVCEDPGNGGGGNGDPGSGGSSTCNYAGKEIPCTGPEGSVWSSKYACWIGARGPDYMVPPEGQTKEDGWWHVCYYPPPGSSWEYMWIEAGVVGIDPVVLANRAIASMDLDPIQIGIVPESGANRAGLVGLPVWMWVDSPTEDTFGPITRSASQGTVSVSATASVSSIVWNMGDGTKVTCTGKGTPYADHYGKQPSPTCGHRYAKMSSDQPDGAYQVTATSHWVVEWTGGGQSGTIEFDLTTEPLSIRIGEAQVLTQ</sequence>
<dbReference type="RefSeq" id="WP_179530387.1">
    <property type="nucleotide sequence ID" value="NZ_BAAAPP010000012.1"/>
</dbReference>
<evidence type="ECO:0000313" key="2">
    <source>
        <dbReference type="EMBL" id="NYI09396.1"/>
    </source>
</evidence>
<evidence type="ECO:0000256" key="1">
    <source>
        <dbReference type="SAM" id="SignalP"/>
    </source>
</evidence>
<comment type="caution">
    <text evidence="2">The sequence shown here is derived from an EMBL/GenBank/DDBJ whole genome shotgun (WGS) entry which is preliminary data.</text>
</comment>
<dbReference type="EMBL" id="JACBZI010000001">
    <property type="protein sequence ID" value="NYI09396.1"/>
    <property type="molecule type" value="Genomic_DNA"/>
</dbReference>
<dbReference type="Proteomes" id="UP000537326">
    <property type="component" value="Unassembled WGS sequence"/>
</dbReference>
<accession>A0A7Y9YBZ0</accession>
<feature type="chain" id="PRO_5031007306" description="ATP/GTP-binding protein" evidence="1">
    <location>
        <begin position="27"/>
        <end position="300"/>
    </location>
</feature>